<accession>A0A9W8LPR0</accession>
<dbReference type="AlphaFoldDB" id="A0A9W8LPR0"/>
<comment type="caution">
    <text evidence="1">The sequence shown here is derived from an EMBL/GenBank/DDBJ whole genome shotgun (WGS) entry which is preliminary data.</text>
</comment>
<evidence type="ECO:0000313" key="2">
    <source>
        <dbReference type="Proteomes" id="UP001140094"/>
    </source>
</evidence>
<sequence length="225" mass="24755">MDIDHQNISEIQSILANSEEDNLMDGFEDEIVIHSPSPSPVNPQRVIAAVQLNENRITSNQAHDILQPFTSTATTAGCRCLLCYSVHRSTVFHNVRYCPLIHRGLRCLKCGLAGHRGNACANKITVNSSTGTCYQCKLPKSFGGEASHSPSCKFDSFGDMMVICAMLAWHNVAYREAMIQDLGISSDIGSISLYKNWLVRVESNAGANIIRVAAYTVNTRLAMEF</sequence>
<evidence type="ECO:0008006" key="3">
    <source>
        <dbReference type="Google" id="ProtNLM"/>
    </source>
</evidence>
<proteinExistence type="predicted"/>
<reference evidence="1" key="1">
    <citation type="submission" date="2022-07" db="EMBL/GenBank/DDBJ databases">
        <title>Phylogenomic reconstructions and comparative analyses of Kickxellomycotina fungi.</title>
        <authorList>
            <person name="Reynolds N.K."/>
            <person name="Stajich J.E."/>
            <person name="Barry K."/>
            <person name="Grigoriev I.V."/>
            <person name="Crous P."/>
            <person name="Smith M.E."/>
        </authorList>
    </citation>
    <scope>NUCLEOTIDE SEQUENCE</scope>
    <source>
        <strain evidence="1">NRRL 1565</strain>
    </source>
</reference>
<keyword evidence="2" id="KW-1185">Reference proteome</keyword>
<evidence type="ECO:0000313" key="1">
    <source>
        <dbReference type="EMBL" id="KAJ2791048.1"/>
    </source>
</evidence>
<dbReference type="Proteomes" id="UP001140094">
    <property type="component" value="Unassembled WGS sequence"/>
</dbReference>
<dbReference type="EMBL" id="JANBUO010003395">
    <property type="protein sequence ID" value="KAJ2791048.1"/>
    <property type="molecule type" value="Genomic_DNA"/>
</dbReference>
<name>A0A9W8LPR0_9FUNG</name>
<protein>
    <recommendedName>
        <fullName evidence="3">CCHC-type domain-containing protein</fullName>
    </recommendedName>
</protein>
<gene>
    <name evidence="1" type="ORF">H4R20_006916</name>
</gene>
<organism evidence="1 2">
    <name type="scientific">Coemansia guatemalensis</name>
    <dbReference type="NCBI Taxonomy" id="2761395"/>
    <lineage>
        <taxon>Eukaryota</taxon>
        <taxon>Fungi</taxon>
        <taxon>Fungi incertae sedis</taxon>
        <taxon>Zoopagomycota</taxon>
        <taxon>Kickxellomycotina</taxon>
        <taxon>Kickxellomycetes</taxon>
        <taxon>Kickxellales</taxon>
        <taxon>Kickxellaceae</taxon>
        <taxon>Coemansia</taxon>
    </lineage>
</organism>